<dbReference type="Proteomes" id="UP000449969">
    <property type="component" value="Unassembled WGS sequence"/>
</dbReference>
<dbReference type="EMBL" id="WQNE01000003">
    <property type="protein sequence ID" value="MVT72452.1"/>
    <property type="molecule type" value="Genomic_DNA"/>
</dbReference>
<reference evidence="1 2" key="1">
    <citation type="submission" date="2019-12" db="EMBL/GenBank/DDBJ databases">
        <title>Draft genome sequences Bradyrhizobium cajani AMBPC1010, Bradyrhizobium pachyrhizi AMBPC1040 and Bradyrhizobium yuanmingense ALSPC3051, three plant growth promoting strains isolated from nodules of Cajanus cajan L. in Dominican Republic.</title>
        <authorList>
            <person name="Flores-Felix J.D."/>
            <person name="Araujo J."/>
            <person name="Diaz-Alcantara C."/>
            <person name="Gonzalez-Andres F."/>
            <person name="Velazquez E."/>
        </authorList>
    </citation>
    <scope>NUCLEOTIDE SEQUENCE [LARGE SCALE GENOMIC DNA]</scope>
    <source>
        <strain evidence="1 2">1010</strain>
    </source>
</reference>
<dbReference type="Pfam" id="PF04365">
    <property type="entry name" value="BrnT_toxin"/>
    <property type="match status" value="1"/>
</dbReference>
<keyword evidence="2" id="KW-1185">Reference proteome</keyword>
<dbReference type="InterPro" id="IPR038573">
    <property type="entry name" value="BrnT_sf"/>
</dbReference>
<organism evidence="1 2">
    <name type="scientific">Bradyrhizobium cajani</name>
    <dbReference type="NCBI Taxonomy" id="1928661"/>
    <lineage>
        <taxon>Bacteria</taxon>
        <taxon>Pseudomonadati</taxon>
        <taxon>Pseudomonadota</taxon>
        <taxon>Alphaproteobacteria</taxon>
        <taxon>Hyphomicrobiales</taxon>
        <taxon>Nitrobacteraceae</taxon>
        <taxon>Bradyrhizobium</taxon>
    </lineage>
</organism>
<evidence type="ECO:0000313" key="1">
    <source>
        <dbReference type="EMBL" id="MVT72452.1"/>
    </source>
</evidence>
<dbReference type="RefSeq" id="WP_157328279.1">
    <property type="nucleotide sequence ID" value="NZ_JANADL010000022.1"/>
</dbReference>
<sequence>MAVDESRIPLEQISAFEWDETKRASNLEKHGIDFEDATEIFYGDILVSRSNRKNEERWIALGEIQGRIIAVAYTWRKNALRIISARRARKNEEREYRNAKMGRSPEG</sequence>
<evidence type="ECO:0000313" key="2">
    <source>
        <dbReference type="Proteomes" id="UP000449969"/>
    </source>
</evidence>
<dbReference type="InterPro" id="IPR007460">
    <property type="entry name" value="BrnT_toxin"/>
</dbReference>
<gene>
    <name evidence="1" type="ORF">GPL20_04920</name>
</gene>
<dbReference type="AlphaFoldDB" id="A0A844TAF4"/>
<dbReference type="Gene3D" id="3.10.450.530">
    <property type="entry name" value="Ribonuclease toxin, BrnT, of type II toxin-antitoxin system"/>
    <property type="match status" value="1"/>
</dbReference>
<accession>A0A844TAF4</accession>
<comment type="caution">
    <text evidence="1">The sequence shown here is derived from an EMBL/GenBank/DDBJ whole genome shotgun (WGS) entry which is preliminary data.</text>
</comment>
<name>A0A844TAF4_9BRAD</name>
<dbReference type="OrthoDB" id="839663at2"/>
<protein>
    <submittedName>
        <fullName evidence="1">BrnT family toxin</fullName>
    </submittedName>
</protein>
<proteinExistence type="predicted"/>